<feature type="repeat" description="PPR" evidence="3">
    <location>
        <begin position="168"/>
        <end position="202"/>
    </location>
</feature>
<reference evidence="4 5" key="1">
    <citation type="journal article" date="2021" name="Commun. Biol.">
        <title>The genome of Shorea leprosula (Dipterocarpaceae) highlights the ecological relevance of drought in aseasonal tropical rainforests.</title>
        <authorList>
            <person name="Ng K.K.S."/>
            <person name="Kobayashi M.J."/>
            <person name="Fawcett J.A."/>
            <person name="Hatakeyama M."/>
            <person name="Paape T."/>
            <person name="Ng C.H."/>
            <person name="Ang C.C."/>
            <person name="Tnah L.H."/>
            <person name="Lee C.T."/>
            <person name="Nishiyama T."/>
            <person name="Sese J."/>
            <person name="O'Brien M.J."/>
            <person name="Copetti D."/>
            <person name="Mohd Noor M.I."/>
            <person name="Ong R.C."/>
            <person name="Putra M."/>
            <person name="Sireger I.Z."/>
            <person name="Indrioko S."/>
            <person name="Kosugi Y."/>
            <person name="Izuno A."/>
            <person name="Isagi Y."/>
            <person name="Lee S.L."/>
            <person name="Shimizu K.K."/>
        </authorList>
    </citation>
    <scope>NUCLEOTIDE SEQUENCE [LARGE SCALE GENOMIC DNA]</scope>
    <source>
        <strain evidence="4">214</strain>
    </source>
</reference>
<dbReference type="NCBIfam" id="TIGR00756">
    <property type="entry name" value="PPR"/>
    <property type="match status" value="5"/>
</dbReference>
<dbReference type="Proteomes" id="UP001054252">
    <property type="component" value="Unassembled WGS sequence"/>
</dbReference>
<dbReference type="GO" id="GO:0009451">
    <property type="term" value="P:RNA modification"/>
    <property type="evidence" value="ECO:0007669"/>
    <property type="project" value="InterPro"/>
</dbReference>
<proteinExistence type="inferred from homology"/>
<accession>A0AAV5HPG9</accession>
<evidence type="ECO:0000256" key="1">
    <source>
        <dbReference type="ARBA" id="ARBA00006643"/>
    </source>
</evidence>
<keyword evidence="2" id="KW-0677">Repeat</keyword>
<dbReference type="FunFam" id="1.25.40.10:FF:000989">
    <property type="entry name" value="Pentatricopeptide repeat-containing protein At1g31430"/>
    <property type="match status" value="1"/>
</dbReference>
<protein>
    <recommendedName>
        <fullName evidence="6">Pentatricopeptide repeat-containing protein</fullName>
    </recommendedName>
</protein>
<dbReference type="AlphaFoldDB" id="A0AAV5HPG9"/>
<dbReference type="InterPro" id="IPR002885">
    <property type="entry name" value="PPR_rpt"/>
</dbReference>
<keyword evidence="5" id="KW-1185">Reference proteome</keyword>
<feature type="repeat" description="PPR" evidence="3">
    <location>
        <begin position="75"/>
        <end position="105"/>
    </location>
</feature>
<dbReference type="PROSITE" id="PS51375">
    <property type="entry name" value="PPR"/>
    <property type="match status" value="3"/>
</dbReference>
<dbReference type="InterPro" id="IPR011990">
    <property type="entry name" value="TPR-like_helical_dom_sf"/>
</dbReference>
<dbReference type="Pfam" id="PF13041">
    <property type="entry name" value="PPR_2"/>
    <property type="match status" value="2"/>
</dbReference>
<dbReference type="InterPro" id="IPR046960">
    <property type="entry name" value="PPR_At4g14850-like_plant"/>
</dbReference>
<comment type="similarity">
    <text evidence="1">Belongs to the PPR family. PCMP-H subfamily.</text>
</comment>
<dbReference type="PANTHER" id="PTHR47926:SF537">
    <property type="entry name" value="PENTACOTRIPEPTIDE-REPEAT REGION OF PRORP DOMAIN-CONTAINING PROTEIN"/>
    <property type="match status" value="1"/>
</dbReference>
<evidence type="ECO:0000256" key="2">
    <source>
        <dbReference type="ARBA" id="ARBA00022737"/>
    </source>
</evidence>
<organism evidence="4 5">
    <name type="scientific">Rubroshorea leprosula</name>
    <dbReference type="NCBI Taxonomy" id="152421"/>
    <lineage>
        <taxon>Eukaryota</taxon>
        <taxon>Viridiplantae</taxon>
        <taxon>Streptophyta</taxon>
        <taxon>Embryophyta</taxon>
        <taxon>Tracheophyta</taxon>
        <taxon>Spermatophyta</taxon>
        <taxon>Magnoliopsida</taxon>
        <taxon>eudicotyledons</taxon>
        <taxon>Gunneridae</taxon>
        <taxon>Pentapetalae</taxon>
        <taxon>rosids</taxon>
        <taxon>malvids</taxon>
        <taxon>Malvales</taxon>
        <taxon>Dipterocarpaceae</taxon>
        <taxon>Rubroshorea</taxon>
    </lineage>
</organism>
<sequence>MQELGFQGDNYSFPVLLKAVSGLSSSSTGLAIHGQTIKSGLSDHPFVQTSLLNMYVAHGCLFDACKVFDKMPVKDVIAWNSMLDGYASSGQMKDAMELFNSMPSKDLTSFNIMVSGYARSGRTESARDIFDKMRKKDIVSWNSILLAHSRDGEMEKAREVFDEMPKKNIITWNTMINGYLHAKLYNEVIDLFDAMMTRNLKIDHLTVTGVLSACTHMGSLEKGNKIHLYAKDNGLESNPHVATALIEMYAKCGSIKNSMLVFYKCQVKDIYCWNATISALAAHGYGFAALKIFYELVENCLTPDDITFIGVLNACSHAGLVQEGCKLFTQMEKDFGIVPKIEHYGCMVDLLGRAGLLDSAMELIEGMPFEPGKSVWGALLNACVIHQNIKTGEKVIDEISKKASLGDGEFMMFANLYAACGQLEEANRWREMMNETGIVKTAGFSAVEINGRFHKFLAGTSISKGDHYDPNLQPY</sequence>
<name>A0AAV5HPG9_9ROSI</name>
<dbReference type="GO" id="GO:0003723">
    <property type="term" value="F:RNA binding"/>
    <property type="evidence" value="ECO:0007669"/>
    <property type="project" value="InterPro"/>
</dbReference>
<dbReference type="Gene3D" id="1.25.40.10">
    <property type="entry name" value="Tetratricopeptide repeat domain"/>
    <property type="match status" value="3"/>
</dbReference>
<dbReference type="FunFam" id="1.25.40.10:FF:000333">
    <property type="entry name" value="Pentatricopeptide repeat-containing protein"/>
    <property type="match status" value="1"/>
</dbReference>
<evidence type="ECO:0008006" key="6">
    <source>
        <dbReference type="Google" id="ProtNLM"/>
    </source>
</evidence>
<evidence type="ECO:0000313" key="5">
    <source>
        <dbReference type="Proteomes" id="UP001054252"/>
    </source>
</evidence>
<comment type="caution">
    <text evidence="4">The sequence shown here is derived from an EMBL/GenBank/DDBJ whole genome shotgun (WGS) entry which is preliminary data.</text>
</comment>
<gene>
    <name evidence="4" type="ORF">SLEP1_g1786</name>
</gene>
<dbReference type="Pfam" id="PF01535">
    <property type="entry name" value="PPR"/>
    <property type="match status" value="4"/>
</dbReference>
<dbReference type="SUPFAM" id="SSF48452">
    <property type="entry name" value="TPR-like"/>
    <property type="match status" value="1"/>
</dbReference>
<dbReference type="EMBL" id="BPVZ01000002">
    <property type="protein sequence ID" value="GKU87381.1"/>
    <property type="molecule type" value="Genomic_DNA"/>
</dbReference>
<evidence type="ECO:0000256" key="3">
    <source>
        <dbReference type="PROSITE-ProRule" id="PRU00708"/>
    </source>
</evidence>
<dbReference type="PANTHER" id="PTHR47926">
    <property type="entry name" value="PENTATRICOPEPTIDE REPEAT-CONTAINING PROTEIN"/>
    <property type="match status" value="1"/>
</dbReference>
<feature type="repeat" description="PPR" evidence="3">
    <location>
        <begin position="106"/>
        <end position="140"/>
    </location>
</feature>
<evidence type="ECO:0000313" key="4">
    <source>
        <dbReference type="EMBL" id="GKU87381.1"/>
    </source>
</evidence>